<evidence type="ECO:0000313" key="3">
    <source>
        <dbReference type="Proteomes" id="UP000033831"/>
    </source>
</evidence>
<organism evidence="2 3">
    <name type="scientific">Candidatus Nomurabacteria bacterium GW2011_GWF2_43_8</name>
    <dbReference type="NCBI Taxonomy" id="1618779"/>
    <lineage>
        <taxon>Bacteria</taxon>
        <taxon>Candidatus Nomuraibacteriota</taxon>
    </lineage>
</organism>
<dbReference type="Proteomes" id="UP000033831">
    <property type="component" value="Unassembled WGS sequence"/>
</dbReference>
<keyword evidence="1" id="KW-0812">Transmembrane</keyword>
<keyword evidence="1" id="KW-0472">Membrane</keyword>
<gene>
    <name evidence="2" type="ORF">UW07_C0054G0002</name>
</gene>
<keyword evidence="1" id="KW-1133">Transmembrane helix</keyword>
<sequence length="374" mass="41772">MQKQQKGFANVIAVLVIIAVFATGYFLIYQKVDNLKTDESLPIEITDIDTSNWKTYINPVHNYSFKYPQSKDFRVDDEDPSGEGYAAPGEFGSYLWKINGSSYPIFEINVLSTPEWTTVGTVYGDAGALEGGFKDGGIEGVAKLSREVNLQEENFSTRQVGEIEEFHFYNGIGYGFAVTEAFNFGFNTAHKGGSGGKVVEGKKFFVYVTNGKDIYSIEFPDQPLEKQIFSTFKFTVPTSGMPNLSARETLIKFFSLLNAKQYNEAIKYYGGDYEVLQDWNPDTNASDHVALFRNGCEMNGWNCLKIKNVLSEEKISGTEFKFVVQFVNDNGTLFKMGPCCGASEEEMPTKSDFAYIVSKVGNNFLVITTPVYTP</sequence>
<proteinExistence type="predicted"/>
<evidence type="ECO:0000313" key="2">
    <source>
        <dbReference type="EMBL" id="KKT21839.1"/>
    </source>
</evidence>
<protein>
    <submittedName>
        <fullName evidence="2">Uncharacterized protein</fullName>
    </submittedName>
</protein>
<comment type="caution">
    <text evidence="2">The sequence shown here is derived from an EMBL/GenBank/DDBJ whole genome shotgun (WGS) entry which is preliminary data.</text>
</comment>
<dbReference type="EMBL" id="LCGX01000054">
    <property type="protein sequence ID" value="KKT21839.1"/>
    <property type="molecule type" value="Genomic_DNA"/>
</dbReference>
<name>A0A0G1IF92_9BACT</name>
<reference evidence="2 3" key="1">
    <citation type="journal article" date="2015" name="Nature">
        <title>rRNA introns, odd ribosomes, and small enigmatic genomes across a large radiation of phyla.</title>
        <authorList>
            <person name="Brown C.T."/>
            <person name="Hug L.A."/>
            <person name="Thomas B.C."/>
            <person name="Sharon I."/>
            <person name="Castelle C.J."/>
            <person name="Singh A."/>
            <person name="Wilkins M.J."/>
            <person name="Williams K.H."/>
            <person name="Banfield J.F."/>
        </authorList>
    </citation>
    <scope>NUCLEOTIDE SEQUENCE [LARGE SCALE GENOMIC DNA]</scope>
</reference>
<dbReference type="AlphaFoldDB" id="A0A0G1IF92"/>
<feature type="transmembrane region" description="Helical" evidence="1">
    <location>
        <begin position="7"/>
        <end position="28"/>
    </location>
</feature>
<evidence type="ECO:0000256" key="1">
    <source>
        <dbReference type="SAM" id="Phobius"/>
    </source>
</evidence>
<accession>A0A0G1IF92</accession>